<keyword evidence="3 4" id="KW-0418">Kinase</keyword>
<dbReference type="InterPro" id="IPR018197">
    <property type="entry name" value="Glycerate_kinase_RE-like"/>
</dbReference>
<dbReference type="Gene3D" id="3.40.50.10350">
    <property type="entry name" value="Glycerate kinase, domain 1"/>
    <property type="match status" value="1"/>
</dbReference>
<dbReference type="Proteomes" id="UP000014900">
    <property type="component" value="Chromosome"/>
</dbReference>
<accession>S4YKL4</accession>
<gene>
    <name evidence="5" type="ORF">M621_05520</name>
</gene>
<dbReference type="EMBL" id="CP006566">
    <property type="protein sequence ID" value="AGP43343.1"/>
    <property type="molecule type" value="Genomic_DNA"/>
</dbReference>
<dbReference type="KEGG" id="sry:M621_05520"/>
<comment type="similarity">
    <text evidence="1 4">Belongs to the glycerate kinase type-1 family.</text>
</comment>
<dbReference type="InterPro" id="IPR004381">
    <property type="entry name" value="Glycerate_kinase"/>
</dbReference>
<evidence type="ECO:0000256" key="3">
    <source>
        <dbReference type="ARBA" id="ARBA00022777"/>
    </source>
</evidence>
<evidence type="ECO:0000256" key="2">
    <source>
        <dbReference type="ARBA" id="ARBA00022679"/>
    </source>
</evidence>
<dbReference type="InterPro" id="IPR018193">
    <property type="entry name" value="Glyc_kinase_flavodox-like_fold"/>
</dbReference>
<dbReference type="PANTHER" id="PTHR21599">
    <property type="entry name" value="GLYCERATE KINASE"/>
    <property type="match status" value="1"/>
</dbReference>
<organism evidence="5 6">
    <name type="scientific">Serratia plymuthica S13</name>
    <dbReference type="NCBI Taxonomy" id="1348660"/>
    <lineage>
        <taxon>Bacteria</taxon>
        <taxon>Pseudomonadati</taxon>
        <taxon>Pseudomonadota</taxon>
        <taxon>Gammaproteobacteria</taxon>
        <taxon>Enterobacterales</taxon>
        <taxon>Yersiniaceae</taxon>
        <taxon>Serratia</taxon>
    </lineage>
</organism>
<dbReference type="PATRIC" id="fig|1348660.3.peg.1064"/>
<evidence type="ECO:0000256" key="1">
    <source>
        <dbReference type="ARBA" id="ARBA00006284"/>
    </source>
</evidence>
<dbReference type="AlphaFoldDB" id="S4YKL4"/>
<dbReference type="SUPFAM" id="SSF110738">
    <property type="entry name" value="Glycerate kinase I"/>
    <property type="match status" value="1"/>
</dbReference>
<dbReference type="PANTHER" id="PTHR21599:SF0">
    <property type="entry name" value="GLYCERATE KINASE"/>
    <property type="match status" value="1"/>
</dbReference>
<dbReference type="HOGENOM" id="CLU_028255_0_0_6"/>
<sequence>MKVVIVPDSFKESVSAELAALAIARGFREVYPDAECICLPIADGGEGTVDALIAATCGHKVEAEVTGPLGNRVAAFYGVSGEGKTAVIEMAAASGLMLVPAEQRNPMLATSYGTGELIRHALDLGIRHIILGIGGSATVDGGVGMMQALGGRFYRSDGMPLSLGGAQLAMLSRINLSALDDRLRQCKIEVACDVDNPLVGPRGAAAVFGPQKGATPAMVVRLEQGLEQYAAVIRQLTGSDVRQVAGGGAAGGMGIATQVLLGAELKPGIDIIMEALQLENVLAGADVIVTGEGRIDRQTLGGKALSGIARLAQRHRLPVIALAGVLGEGAEVLHSQGIDAIFSILPRLSSLDIALSQGEINLQQSARNIARVMQIGQRLA</sequence>
<protein>
    <submittedName>
        <fullName evidence="5">Glycerate kinase</fullName>
    </submittedName>
</protein>
<evidence type="ECO:0000313" key="6">
    <source>
        <dbReference type="Proteomes" id="UP000014900"/>
    </source>
</evidence>
<evidence type="ECO:0000256" key="4">
    <source>
        <dbReference type="PIRNR" id="PIRNR006078"/>
    </source>
</evidence>
<dbReference type="Gene3D" id="3.90.1510.10">
    <property type="entry name" value="Glycerate kinase, domain 2"/>
    <property type="match status" value="1"/>
</dbReference>
<dbReference type="GO" id="GO:0031388">
    <property type="term" value="P:organic acid phosphorylation"/>
    <property type="evidence" value="ECO:0007669"/>
    <property type="project" value="UniProtKB-UniRule"/>
</dbReference>
<dbReference type="Pfam" id="PF02595">
    <property type="entry name" value="Gly_kinase"/>
    <property type="match status" value="1"/>
</dbReference>
<reference evidence="5 6" key="1">
    <citation type="journal article" date="2013" name="Genome Announc.">
        <title>Genome Sequence of Serratia plymuthica Strain S13, an Endophyte with Germination- and Plant-Growth-Promoting Activity from the Flower of Styrian Oil Pumpkin.</title>
        <authorList>
            <person name="Muller H."/>
            <person name="Furnkranz M."/>
            <person name="Grube M."/>
            <person name="Berg G."/>
        </authorList>
    </citation>
    <scope>NUCLEOTIDE SEQUENCE [LARGE SCALE GENOMIC DNA]</scope>
    <source>
        <strain evidence="5">S13</strain>
    </source>
</reference>
<evidence type="ECO:0000313" key="5">
    <source>
        <dbReference type="EMBL" id="AGP43343.1"/>
    </source>
</evidence>
<dbReference type="InterPro" id="IPR036129">
    <property type="entry name" value="Glycerate_kinase_sf"/>
</dbReference>
<name>S4YKL4_SERPL</name>
<dbReference type="NCBIfam" id="TIGR00045">
    <property type="entry name" value="glycerate kinase"/>
    <property type="match status" value="1"/>
</dbReference>
<dbReference type="GO" id="GO:0008887">
    <property type="term" value="F:glycerate kinase activity"/>
    <property type="evidence" value="ECO:0007669"/>
    <property type="project" value="UniProtKB-UniRule"/>
</dbReference>
<dbReference type="RefSeq" id="WP_020438565.1">
    <property type="nucleotide sequence ID" value="NC_021659.1"/>
</dbReference>
<keyword evidence="2 4" id="KW-0808">Transferase</keyword>
<proteinExistence type="inferred from homology"/>
<dbReference type="PIRSF" id="PIRSF006078">
    <property type="entry name" value="GlxK"/>
    <property type="match status" value="1"/>
</dbReference>